<evidence type="ECO:0000313" key="2">
    <source>
        <dbReference type="EMBL" id="CUP60496.1"/>
    </source>
</evidence>
<dbReference type="Proteomes" id="UP000095765">
    <property type="component" value="Unassembled WGS sequence"/>
</dbReference>
<proteinExistence type="predicted"/>
<reference evidence="2 3" key="1">
    <citation type="submission" date="2015-09" db="EMBL/GenBank/DDBJ databases">
        <authorList>
            <consortium name="Pathogen Informatics"/>
        </authorList>
    </citation>
    <scope>NUCLEOTIDE SEQUENCE [LARGE SCALE GENOMIC DNA]</scope>
    <source>
        <strain evidence="2 3">2789STDY5834939</strain>
    </source>
</reference>
<dbReference type="RefSeq" id="WP_055244709.1">
    <property type="nucleotide sequence ID" value="NZ_CABIWA010000009.1"/>
</dbReference>
<keyword evidence="1" id="KW-0812">Transmembrane</keyword>
<dbReference type="OrthoDB" id="2641383at2"/>
<keyword evidence="1" id="KW-1133">Transmembrane helix</keyword>
<keyword evidence="1" id="KW-0472">Membrane</keyword>
<gene>
    <name evidence="2" type="ORF">ERS852551_01341</name>
</gene>
<dbReference type="EMBL" id="CZBE01000007">
    <property type="protein sequence ID" value="CUP60496.1"/>
    <property type="molecule type" value="Genomic_DNA"/>
</dbReference>
<name>A0A174PL81_9FIRM</name>
<evidence type="ECO:0000313" key="3">
    <source>
        <dbReference type="Proteomes" id="UP000095765"/>
    </source>
</evidence>
<accession>A0A174PL81</accession>
<sequence length="226" mass="26247">MDKLIPAFIIIGIIILGFIMKRIELSDIIKRVEFTNSYRHKFIELINGIMSRNCFNQQLYYELTSDVKSMQYELGSDGIFAYVTDNLRGFSTSNYQLLVNFLPELRNAINERDNGIIMNRINQSAQDCDDMFIRHLGTLKEAEKSIRKNLVNPFSCFSDGIKFIVSLPILLLHWFGFISDETTRRAKHNWIIKLLNIIVTLVGFIGGLMSIVMGWNEFWQIICNIF</sequence>
<organism evidence="2 3">
    <name type="scientific">Anaerotruncus colihominis</name>
    <dbReference type="NCBI Taxonomy" id="169435"/>
    <lineage>
        <taxon>Bacteria</taxon>
        <taxon>Bacillati</taxon>
        <taxon>Bacillota</taxon>
        <taxon>Clostridia</taxon>
        <taxon>Eubacteriales</taxon>
        <taxon>Oscillospiraceae</taxon>
        <taxon>Anaerotruncus</taxon>
    </lineage>
</organism>
<dbReference type="AlphaFoldDB" id="A0A174PL81"/>
<feature type="transmembrane region" description="Helical" evidence="1">
    <location>
        <begin position="6"/>
        <end position="23"/>
    </location>
</feature>
<feature type="transmembrane region" description="Helical" evidence="1">
    <location>
        <begin position="194"/>
        <end position="215"/>
    </location>
</feature>
<protein>
    <submittedName>
        <fullName evidence="2">Uncharacterized protein</fullName>
    </submittedName>
</protein>
<evidence type="ECO:0000256" key="1">
    <source>
        <dbReference type="SAM" id="Phobius"/>
    </source>
</evidence>